<sequence length="434" mass="49911">MKKICLLLTFCIAIVACTNQNVHDHKIVDKTDYSQFLSESKVELADNQESNASFWENKLKEEPRGYTFMQKLAVIKANQFEKTGKVEYLDQSDSLLLKANTFLQDNKRVSNYLSLSSNAITQHQFKSAYEYAEQASIRTEEKFAPYLMIFDAAMEIGEYEVAEEMLIRTQRNTSFDFLVRKSKFKDHIGDLDSAIILTEYAIKTLGENDSRKIWAQANLADMYGHAGELEKSYQKFLDVLDQKPDYLHALKGIAWLALSHDGNTEAAKEITQYLLTKTALPDAHLMMAEIATIEGKGKQKLEHLKAFEKEASKEKYKNMYNKYLASLYAEDFKMFEKAITIAKLEVKNRPTPMVYSLLAWVYEQKGEHKKALSIINEHVEGKTYEPEVIYQMAMIYASNNELSKAKKYLMEASQAWFELGPIKTKEINLKLAEI</sequence>
<proteinExistence type="predicted"/>
<evidence type="ECO:0008006" key="3">
    <source>
        <dbReference type="Google" id="ProtNLM"/>
    </source>
</evidence>
<dbReference type="RefSeq" id="WP_188465097.1">
    <property type="nucleotide sequence ID" value="NZ_BAABHU010000010.1"/>
</dbReference>
<dbReference type="InterPro" id="IPR011990">
    <property type="entry name" value="TPR-like_helical_dom_sf"/>
</dbReference>
<dbReference type="Gene3D" id="1.25.40.10">
    <property type="entry name" value="Tetratricopeptide repeat domain"/>
    <property type="match status" value="2"/>
</dbReference>
<protein>
    <recommendedName>
        <fullName evidence="3">Cell surface protein</fullName>
    </recommendedName>
</protein>
<keyword evidence="2" id="KW-1185">Reference proteome</keyword>
<comment type="caution">
    <text evidence="1">The sequence shown here is derived from an EMBL/GenBank/DDBJ whole genome shotgun (WGS) entry which is preliminary data.</text>
</comment>
<accession>A0ABQ1MR01</accession>
<evidence type="ECO:0000313" key="1">
    <source>
        <dbReference type="EMBL" id="GGC43012.1"/>
    </source>
</evidence>
<name>A0ABQ1MR01_9BACT</name>
<organism evidence="1 2">
    <name type="scientific">Marivirga lumbricoides</name>
    <dbReference type="NCBI Taxonomy" id="1046115"/>
    <lineage>
        <taxon>Bacteria</taxon>
        <taxon>Pseudomonadati</taxon>
        <taxon>Bacteroidota</taxon>
        <taxon>Cytophagia</taxon>
        <taxon>Cytophagales</taxon>
        <taxon>Marivirgaceae</taxon>
        <taxon>Marivirga</taxon>
    </lineage>
</organism>
<dbReference type="PROSITE" id="PS51257">
    <property type="entry name" value="PROKAR_LIPOPROTEIN"/>
    <property type="match status" value="1"/>
</dbReference>
<gene>
    <name evidence="1" type="ORF">GCM10011506_30770</name>
</gene>
<dbReference type="EMBL" id="BMEC01000010">
    <property type="protein sequence ID" value="GGC43012.1"/>
    <property type="molecule type" value="Genomic_DNA"/>
</dbReference>
<reference evidence="2" key="1">
    <citation type="journal article" date="2019" name="Int. J. Syst. Evol. Microbiol.">
        <title>The Global Catalogue of Microorganisms (GCM) 10K type strain sequencing project: providing services to taxonomists for standard genome sequencing and annotation.</title>
        <authorList>
            <consortium name="The Broad Institute Genomics Platform"/>
            <consortium name="The Broad Institute Genome Sequencing Center for Infectious Disease"/>
            <person name="Wu L."/>
            <person name="Ma J."/>
        </authorList>
    </citation>
    <scope>NUCLEOTIDE SEQUENCE [LARGE SCALE GENOMIC DNA]</scope>
    <source>
        <strain evidence="2">CGMCC 1.10832</strain>
    </source>
</reference>
<dbReference type="SUPFAM" id="SSF48452">
    <property type="entry name" value="TPR-like"/>
    <property type="match status" value="2"/>
</dbReference>
<dbReference type="Proteomes" id="UP000636010">
    <property type="component" value="Unassembled WGS sequence"/>
</dbReference>
<evidence type="ECO:0000313" key="2">
    <source>
        <dbReference type="Proteomes" id="UP000636010"/>
    </source>
</evidence>